<dbReference type="Proteomes" id="UP001344632">
    <property type="component" value="Unassembled WGS sequence"/>
</dbReference>
<protein>
    <submittedName>
        <fullName evidence="1">Uncharacterized protein</fullName>
    </submittedName>
</protein>
<reference evidence="1 2" key="1">
    <citation type="submission" date="2023-03" db="EMBL/GenBank/DDBJ databases">
        <title>Bacillus Genome Sequencing.</title>
        <authorList>
            <person name="Dunlap C."/>
        </authorList>
    </citation>
    <scope>NUCLEOTIDE SEQUENCE [LARGE SCALE GENOMIC DNA]</scope>
    <source>
        <strain evidence="1 2">BD-525</strain>
    </source>
</reference>
<dbReference type="EMBL" id="JARLKZ010000004">
    <property type="protein sequence ID" value="MEC0239246.1"/>
    <property type="molecule type" value="Genomic_DNA"/>
</dbReference>
<evidence type="ECO:0000313" key="1">
    <source>
        <dbReference type="EMBL" id="MEC0239246.1"/>
    </source>
</evidence>
<keyword evidence="2" id="KW-1185">Reference proteome</keyword>
<proteinExistence type="predicted"/>
<organism evidence="1 2">
    <name type="scientific">Paenibacillus dokdonensis</name>
    <dbReference type="NCBI Taxonomy" id="2567944"/>
    <lineage>
        <taxon>Bacteria</taxon>
        <taxon>Bacillati</taxon>
        <taxon>Bacillota</taxon>
        <taxon>Bacilli</taxon>
        <taxon>Bacillales</taxon>
        <taxon>Paenibacillaceae</taxon>
        <taxon>Paenibacillus</taxon>
    </lineage>
</organism>
<sequence length="71" mass="7768">MDDLSFNGVIEATLYDGDNIVESYYDENLITDKGLTYISIMIGGDIVGGINKLGLGTVNTPPKYTDNKLYD</sequence>
<name>A0ABU6GLX4_9BACL</name>
<accession>A0ABU6GLX4</accession>
<comment type="caution">
    <text evidence="1">The sequence shown here is derived from an EMBL/GenBank/DDBJ whole genome shotgun (WGS) entry which is preliminary data.</text>
</comment>
<dbReference type="RefSeq" id="WP_326086273.1">
    <property type="nucleotide sequence ID" value="NZ_JARLKZ010000004.1"/>
</dbReference>
<gene>
    <name evidence="1" type="ORF">P4H66_05170</name>
</gene>
<evidence type="ECO:0000313" key="2">
    <source>
        <dbReference type="Proteomes" id="UP001344632"/>
    </source>
</evidence>